<accession>A0A927WI86</accession>
<keyword evidence="1" id="KW-0808">Transferase</keyword>
<gene>
    <name evidence="1" type="ORF">E7201_04125</name>
</gene>
<dbReference type="GO" id="GO:0032259">
    <property type="term" value="P:methylation"/>
    <property type="evidence" value="ECO:0007669"/>
    <property type="project" value="UniProtKB-KW"/>
</dbReference>
<sequence>MHLDDRLQALADFVPEKSRVADIGTDHGYLAVALIRQGKSDFVVAGDLNRGPYEAAKRTVHENAIGEEKISVRMGDGLAVLKPGEVDTVCIAGMGGILMNTILEAQPEITDQLKTLVLQPMNGAPELREWLYDHAWHIVDENLVIDDGRIYEIIKAEKGARKKPSGLDLLVGPKLWQKKPPLLKHHIEALLFQQRRILSGMEKSERAKGDRRYGAIKRRVKALEERLKW</sequence>
<dbReference type="PANTHER" id="PTHR38451">
    <property type="entry name" value="TRNA (ADENINE(22)-N(1))-METHYLTRANSFERASE"/>
    <property type="match status" value="1"/>
</dbReference>
<evidence type="ECO:0000313" key="2">
    <source>
        <dbReference type="Proteomes" id="UP000761380"/>
    </source>
</evidence>
<keyword evidence="1" id="KW-0489">Methyltransferase</keyword>
<evidence type="ECO:0000313" key="1">
    <source>
        <dbReference type="EMBL" id="MBE6092351.1"/>
    </source>
</evidence>
<dbReference type="Gene3D" id="3.40.50.150">
    <property type="entry name" value="Vaccinia Virus protein VP39"/>
    <property type="match status" value="1"/>
</dbReference>
<organism evidence="1 2">
    <name type="scientific">Selenomonas ruminantium</name>
    <dbReference type="NCBI Taxonomy" id="971"/>
    <lineage>
        <taxon>Bacteria</taxon>
        <taxon>Bacillati</taxon>
        <taxon>Bacillota</taxon>
        <taxon>Negativicutes</taxon>
        <taxon>Selenomonadales</taxon>
        <taxon>Selenomonadaceae</taxon>
        <taxon>Selenomonas</taxon>
    </lineage>
</organism>
<dbReference type="InterPro" id="IPR029063">
    <property type="entry name" value="SAM-dependent_MTases_sf"/>
</dbReference>
<dbReference type="Proteomes" id="UP000761380">
    <property type="component" value="Unassembled WGS sequence"/>
</dbReference>
<dbReference type="AlphaFoldDB" id="A0A927WI86"/>
<dbReference type="GO" id="GO:0160105">
    <property type="term" value="F:tRNA (adenine(22)-N1)-methyltransferase activity"/>
    <property type="evidence" value="ECO:0007669"/>
    <property type="project" value="InterPro"/>
</dbReference>
<dbReference type="SUPFAM" id="SSF53335">
    <property type="entry name" value="S-adenosyl-L-methionine-dependent methyltransferases"/>
    <property type="match status" value="1"/>
</dbReference>
<dbReference type="PIRSF" id="PIRSF018637">
    <property type="entry name" value="TrmK"/>
    <property type="match status" value="1"/>
</dbReference>
<protein>
    <submittedName>
        <fullName evidence="1">SAM-dependent methyltransferase</fullName>
    </submittedName>
</protein>
<dbReference type="EMBL" id="SVBY01000020">
    <property type="protein sequence ID" value="MBE6092351.1"/>
    <property type="molecule type" value="Genomic_DNA"/>
</dbReference>
<comment type="caution">
    <text evidence="1">The sequence shown here is derived from an EMBL/GenBank/DDBJ whole genome shotgun (WGS) entry which is preliminary data.</text>
</comment>
<reference evidence="1" key="1">
    <citation type="submission" date="2019-04" db="EMBL/GenBank/DDBJ databases">
        <title>Evolution of Biomass-Degrading Anaerobic Consortia Revealed by Metagenomics.</title>
        <authorList>
            <person name="Peng X."/>
        </authorList>
    </citation>
    <scope>NUCLEOTIDE SEQUENCE</scope>
    <source>
        <strain evidence="1">SIG240</strain>
    </source>
</reference>
<dbReference type="PANTHER" id="PTHR38451:SF1">
    <property type="entry name" value="TRNA (ADENINE(22)-N(1))-METHYLTRANSFERASE"/>
    <property type="match status" value="1"/>
</dbReference>
<name>A0A927WI86_SELRU</name>
<dbReference type="InterPro" id="IPR006901">
    <property type="entry name" value="TrmK"/>
</dbReference>
<proteinExistence type="predicted"/>
<dbReference type="Pfam" id="PF04816">
    <property type="entry name" value="TrmK"/>
    <property type="match status" value="1"/>
</dbReference>